<sequence>MDYNKLRTLLVVAEAGSVTAAARQLNLTQQAVSAQIAGLEQNLAMALLTRANRRVFLTDEGRILVAEAAKHLRAIDGVVDRMQTRRGSLEGLVRLGIFGEYAPTLLLPRLAAFQQQHPGVRFQLNLGPDATVEAWLRDNVIDMGFIVEFSQRKLFERRPFAKVPYRLYAAPALLAEAGTPPSVEAVLNRPLVDFAEDCPGFGIWLKRNEPRLVPRLRGKLPRLTVADDPSLKAAAVAGMGFAVLPEFMVKTELEAGQLVLALPGSEPITAVIDLTLKEKRTPTKTIETLADFLAPTQAAT</sequence>
<reference evidence="6" key="1">
    <citation type="submission" date="2021-03" db="EMBL/GenBank/DDBJ databases">
        <authorList>
            <person name="Wang G."/>
        </authorList>
    </citation>
    <scope>NUCLEOTIDE SEQUENCE</scope>
    <source>
        <strain evidence="6">KCTC 12899</strain>
    </source>
</reference>
<dbReference type="InterPro" id="IPR036390">
    <property type="entry name" value="WH_DNA-bd_sf"/>
</dbReference>
<evidence type="ECO:0000256" key="3">
    <source>
        <dbReference type="ARBA" id="ARBA00023125"/>
    </source>
</evidence>
<evidence type="ECO:0000256" key="2">
    <source>
        <dbReference type="ARBA" id="ARBA00023015"/>
    </source>
</evidence>
<dbReference type="PANTHER" id="PTHR30126">
    <property type="entry name" value="HTH-TYPE TRANSCRIPTIONAL REGULATOR"/>
    <property type="match status" value="1"/>
</dbReference>
<dbReference type="SUPFAM" id="SSF53850">
    <property type="entry name" value="Periplasmic binding protein-like II"/>
    <property type="match status" value="1"/>
</dbReference>
<dbReference type="Gene3D" id="1.10.10.10">
    <property type="entry name" value="Winged helix-like DNA-binding domain superfamily/Winged helix DNA-binding domain"/>
    <property type="match status" value="1"/>
</dbReference>
<dbReference type="PROSITE" id="PS50931">
    <property type="entry name" value="HTH_LYSR"/>
    <property type="match status" value="1"/>
</dbReference>
<dbReference type="GO" id="GO:0000976">
    <property type="term" value="F:transcription cis-regulatory region binding"/>
    <property type="evidence" value="ECO:0007669"/>
    <property type="project" value="TreeGrafter"/>
</dbReference>
<dbReference type="InterPro" id="IPR005119">
    <property type="entry name" value="LysR_subst-bd"/>
</dbReference>
<dbReference type="Pfam" id="PF03466">
    <property type="entry name" value="LysR_substrate"/>
    <property type="match status" value="1"/>
</dbReference>
<organism evidence="6 7">
    <name type="scientific">Acanthopleuribacter pedis</name>
    <dbReference type="NCBI Taxonomy" id="442870"/>
    <lineage>
        <taxon>Bacteria</taxon>
        <taxon>Pseudomonadati</taxon>
        <taxon>Acidobacteriota</taxon>
        <taxon>Holophagae</taxon>
        <taxon>Acanthopleuribacterales</taxon>
        <taxon>Acanthopleuribacteraceae</taxon>
        <taxon>Acanthopleuribacter</taxon>
    </lineage>
</organism>
<keyword evidence="2" id="KW-0805">Transcription regulation</keyword>
<keyword evidence="4" id="KW-0804">Transcription</keyword>
<protein>
    <submittedName>
        <fullName evidence="6">LysR family transcriptional regulator</fullName>
    </submittedName>
</protein>
<dbReference type="RefSeq" id="WP_207858398.1">
    <property type="nucleotide sequence ID" value="NZ_JAFREP010000007.1"/>
</dbReference>
<keyword evidence="3" id="KW-0238">DNA-binding</keyword>
<dbReference type="InterPro" id="IPR000847">
    <property type="entry name" value="LysR_HTH_N"/>
</dbReference>
<dbReference type="GO" id="GO:0003700">
    <property type="term" value="F:DNA-binding transcription factor activity"/>
    <property type="evidence" value="ECO:0007669"/>
    <property type="project" value="InterPro"/>
</dbReference>
<accession>A0A8J7QF75</accession>
<name>A0A8J7QF75_9BACT</name>
<comment type="similarity">
    <text evidence="1">Belongs to the LysR transcriptional regulatory family.</text>
</comment>
<dbReference type="EMBL" id="JAFREP010000007">
    <property type="protein sequence ID" value="MBO1318725.1"/>
    <property type="molecule type" value="Genomic_DNA"/>
</dbReference>
<comment type="caution">
    <text evidence="6">The sequence shown here is derived from an EMBL/GenBank/DDBJ whole genome shotgun (WGS) entry which is preliminary data.</text>
</comment>
<dbReference type="PRINTS" id="PR00039">
    <property type="entry name" value="HTHLYSR"/>
</dbReference>
<evidence type="ECO:0000313" key="7">
    <source>
        <dbReference type="Proteomes" id="UP000664417"/>
    </source>
</evidence>
<evidence type="ECO:0000313" key="6">
    <source>
        <dbReference type="EMBL" id="MBO1318725.1"/>
    </source>
</evidence>
<dbReference type="PANTHER" id="PTHR30126:SF39">
    <property type="entry name" value="HTH-TYPE TRANSCRIPTIONAL REGULATOR CYSL"/>
    <property type="match status" value="1"/>
</dbReference>
<dbReference type="FunFam" id="1.10.10.10:FF:000001">
    <property type="entry name" value="LysR family transcriptional regulator"/>
    <property type="match status" value="1"/>
</dbReference>
<evidence type="ECO:0000256" key="1">
    <source>
        <dbReference type="ARBA" id="ARBA00009437"/>
    </source>
</evidence>
<dbReference type="SUPFAM" id="SSF46785">
    <property type="entry name" value="Winged helix' DNA-binding domain"/>
    <property type="match status" value="1"/>
</dbReference>
<keyword evidence="7" id="KW-1185">Reference proteome</keyword>
<feature type="domain" description="HTH lysR-type" evidence="5">
    <location>
        <begin position="1"/>
        <end position="58"/>
    </location>
</feature>
<dbReference type="InterPro" id="IPR036388">
    <property type="entry name" value="WH-like_DNA-bd_sf"/>
</dbReference>
<dbReference type="Gene3D" id="3.40.190.290">
    <property type="match status" value="1"/>
</dbReference>
<evidence type="ECO:0000259" key="5">
    <source>
        <dbReference type="PROSITE" id="PS50931"/>
    </source>
</evidence>
<proteinExistence type="inferred from homology"/>
<dbReference type="Proteomes" id="UP000664417">
    <property type="component" value="Unassembled WGS sequence"/>
</dbReference>
<gene>
    <name evidence="6" type="ORF">J3U88_09655</name>
</gene>
<dbReference type="AlphaFoldDB" id="A0A8J7QF75"/>
<dbReference type="Pfam" id="PF00126">
    <property type="entry name" value="HTH_1"/>
    <property type="match status" value="1"/>
</dbReference>
<evidence type="ECO:0000256" key="4">
    <source>
        <dbReference type="ARBA" id="ARBA00023163"/>
    </source>
</evidence>